<dbReference type="Pfam" id="PF12647">
    <property type="entry name" value="RNHCP"/>
    <property type="match status" value="1"/>
</dbReference>
<dbReference type="InterPro" id="IPR024439">
    <property type="entry name" value="RNHCP"/>
</dbReference>
<dbReference type="Proteomes" id="UP000266615">
    <property type="component" value="Unassembled WGS sequence"/>
</dbReference>
<dbReference type="OrthoDB" id="9809485at2"/>
<protein>
    <submittedName>
        <fullName evidence="3">RNHCP domain-containing protein</fullName>
    </submittedName>
</protein>
<evidence type="ECO:0000313" key="4">
    <source>
        <dbReference type="Proteomes" id="UP000266615"/>
    </source>
</evidence>
<accession>A0A3A4F0V7</accession>
<dbReference type="AlphaFoldDB" id="A0A3A4F0V7"/>
<comment type="caution">
    <text evidence="3">The sequence shown here is derived from an EMBL/GenBank/DDBJ whole genome shotgun (WGS) entry which is preliminary data.</text>
</comment>
<organism evidence="3 4">
    <name type="scientific">Nesterenkonia natronophila</name>
    <dbReference type="NCBI Taxonomy" id="2174932"/>
    <lineage>
        <taxon>Bacteria</taxon>
        <taxon>Bacillati</taxon>
        <taxon>Actinomycetota</taxon>
        <taxon>Actinomycetes</taxon>
        <taxon>Micrococcales</taxon>
        <taxon>Micrococcaceae</taxon>
        <taxon>Nesterenkonia</taxon>
    </lineage>
</organism>
<name>A0A3A4F0V7_9MICC</name>
<proteinExistence type="predicted"/>
<dbReference type="EMBL" id="QYZP01000002">
    <property type="protein sequence ID" value="RJN31832.1"/>
    <property type="molecule type" value="Genomic_DNA"/>
</dbReference>
<gene>
    <name evidence="3" type="ORF">D3250_06850</name>
</gene>
<sequence length="147" mass="16122">MWPPRLRSASTSPPWLSTPPRRVQACPLARAQEGTLRVSPAQDDHGGRRNVENTGFCCVHCGEPVPKHAGGSYRNHCPYCLWSRHVDHLPGDRAADCGGPMRPVGVDYSGKKGYILLHRCTDCGGADRNKIAPDDDMDAVIALQRPR</sequence>
<feature type="region of interest" description="Disordered" evidence="1">
    <location>
        <begin position="1"/>
        <end position="21"/>
    </location>
</feature>
<keyword evidence="4" id="KW-1185">Reference proteome</keyword>
<evidence type="ECO:0000256" key="1">
    <source>
        <dbReference type="SAM" id="MobiDB-lite"/>
    </source>
</evidence>
<evidence type="ECO:0000259" key="2">
    <source>
        <dbReference type="Pfam" id="PF12647"/>
    </source>
</evidence>
<reference evidence="3 4" key="1">
    <citation type="submission" date="2018-09" db="EMBL/GenBank/DDBJ databases">
        <title>Nesterenkonia natronophila sp. nov., an alkaliphilic actinobacteriume isolated from a soda lake, and emended description of the genus Nesterenkonia.</title>
        <authorList>
            <person name="Menes R.J."/>
            <person name="Iriarte A."/>
        </authorList>
    </citation>
    <scope>NUCLEOTIDE SEQUENCE [LARGE SCALE GENOMIC DNA]</scope>
    <source>
        <strain evidence="3 4">M8</strain>
    </source>
</reference>
<feature type="domain" description="RNHCP" evidence="2">
    <location>
        <begin position="54"/>
        <end position="140"/>
    </location>
</feature>
<evidence type="ECO:0000313" key="3">
    <source>
        <dbReference type="EMBL" id="RJN31832.1"/>
    </source>
</evidence>